<keyword evidence="3" id="KW-1185">Reference proteome</keyword>
<dbReference type="AlphaFoldDB" id="A0A6A6H5A3"/>
<dbReference type="OrthoDB" id="5409550at2759"/>
<dbReference type="Proteomes" id="UP000800092">
    <property type="component" value="Unassembled WGS sequence"/>
</dbReference>
<evidence type="ECO:0000256" key="1">
    <source>
        <dbReference type="SAM" id="MobiDB-lite"/>
    </source>
</evidence>
<feature type="region of interest" description="Disordered" evidence="1">
    <location>
        <begin position="1"/>
        <end position="23"/>
    </location>
</feature>
<feature type="compositionally biased region" description="Polar residues" evidence="1">
    <location>
        <begin position="8"/>
        <end position="17"/>
    </location>
</feature>
<sequence>MTDHAKLSASNTASNDTKTIENEKYEIRDSDPLFDNLDSVEERNHNRKSRPVWFKYKPVHNLQSTPKDKIAIKAVKAGIRRLQFVGHWAIQVGSSQETDDKIVYIWELWQHPNTHEIYLGEQNRGPVKWTNLRVIQTSTGKVFKTKETLKDSHWWHKCGNTTMTDLEIRDKAIHIINNLSTEDLGPLDRLMRWRALAELKVIERLFGKRARGAAISIFGFQGKLQSEIVRRIREIVRFLPNGLLWKFATLSSDPGFFSFQE</sequence>
<evidence type="ECO:0000313" key="2">
    <source>
        <dbReference type="EMBL" id="KAF2233274.1"/>
    </source>
</evidence>
<organism evidence="2 3">
    <name type="scientific">Viridothelium virens</name>
    <name type="common">Speckled blister lichen</name>
    <name type="synonym">Trypethelium virens</name>
    <dbReference type="NCBI Taxonomy" id="1048519"/>
    <lineage>
        <taxon>Eukaryota</taxon>
        <taxon>Fungi</taxon>
        <taxon>Dikarya</taxon>
        <taxon>Ascomycota</taxon>
        <taxon>Pezizomycotina</taxon>
        <taxon>Dothideomycetes</taxon>
        <taxon>Dothideomycetes incertae sedis</taxon>
        <taxon>Trypetheliales</taxon>
        <taxon>Trypetheliaceae</taxon>
        <taxon>Viridothelium</taxon>
    </lineage>
</organism>
<reference evidence="2" key="1">
    <citation type="journal article" date="2020" name="Stud. Mycol.">
        <title>101 Dothideomycetes genomes: a test case for predicting lifestyles and emergence of pathogens.</title>
        <authorList>
            <person name="Haridas S."/>
            <person name="Albert R."/>
            <person name="Binder M."/>
            <person name="Bloem J."/>
            <person name="Labutti K."/>
            <person name="Salamov A."/>
            <person name="Andreopoulos B."/>
            <person name="Baker S."/>
            <person name="Barry K."/>
            <person name="Bills G."/>
            <person name="Bluhm B."/>
            <person name="Cannon C."/>
            <person name="Castanera R."/>
            <person name="Culley D."/>
            <person name="Daum C."/>
            <person name="Ezra D."/>
            <person name="Gonzalez J."/>
            <person name="Henrissat B."/>
            <person name="Kuo A."/>
            <person name="Liang C."/>
            <person name="Lipzen A."/>
            <person name="Lutzoni F."/>
            <person name="Magnuson J."/>
            <person name="Mondo S."/>
            <person name="Nolan M."/>
            <person name="Ohm R."/>
            <person name="Pangilinan J."/>
            <person name="Park H.-J."/>
            <person name="Ramirez L."/>
            <person name="Alfaro M."/>
            <person name="Sun H."/>
            <person name="Tritt A."/>
            <person name="Yoshinaga Y."/>
            <person name="Zwiers L.-H."/>
            <person name="Turgeon B."/>
            <person name="Goodwin S."/>
            <person name="Spatafora J."/>
            <person name="Crous P."/>
            <person name="Grigoriev I."/>
        </authorList>
    </citation>
    <scope>NUCLEOTIDE SEQUENCE</scope>
    <source>
        <strain evidence="2">Tuck. ex Michener</strain>
    </source>
</reference>
<proteinExistence type="predicted"/>
<gene>
    <name evidence="2" type="ORF">EV356DRAFT_568137</name>
</gene>
<accession>A0A6A6H5A3</accession>
<name>A0A6A6H5A3_VIRVR</name>
<protein>
    <submittedName>
        <fullName evidence="2">Uncharacterized protein</fullName>
    </submittedName>
</protein>
<evidence type="ECO:0000313" key="3">
    <source>
        <dbReference type="Proteomes" id="UP000800092"/>
    </source>
</evidence>
<dbReference type="EMBL" id="ML991808">
    <property type="protein sequence ID" value="KAF2233274.1"/>
    <property type="molecule type" value="Genomic_DNA"/>
</dbReference>